<reference evidence="1" key="1">
    <citation type="submission" date="2015-12" db="EMBL/GenBank/DDBJ databases">
        <title>Update maize B73 reference genome by single molecule sequencing technologies.</title>
        <authorList>
            <consortium name="Maize Genome Sequencing Project"/>
            <person name="Ware D."/>
        </authorList>
    </citation>
    <scope>NUCLEOTIDE SEQUENCE</scope>
    <source>
        <tissue evidence="1">Seedling</tissue>
    </source>
</reference>
<organism evidence="1">
    <name type="scientific">Zea mays</name>
    <name type="common">Maize</name>
    <dbReference type="NCBI Taxonomy" id="4577"/>
    <lineage>
        <taxon>Eukaryota</taxon>
        <taxon>Viridiplantae</taxon>
        <taxon>Streptophyta</taxon>
        <taxon>Embryophyta</taxon>
        <taxon>Tracheophyta</taxon>
        <taxon>Spermatophyta</taxon>
        <taxon>Magnoliopsida</taxon>
        <taxon>Liliopsida</taxon>
        <taxon>Poales</taxon>
        <taxon>Poaceae</taxon>
        <taxon>PACMAD clade</taxon>
        <taxon>Panicoideae</taxon>
        <taxon>Andropogonodae</taxon>
        <taxon>Andropogoneae</taxon>
        <taxon>Tripsacinae</taxon>
        <taxon>Zea</taxon>
    </lineage>
</organism>
<sequence length="24" mass="2573">MMTHLSCNLATSSGSSIVLRYVTT</sequence>
<proteinExistence type="predicted"/>
<accession>A0A1D6QGQ1</accession>
<gene>
    <name evidence="1" type="ORF">ZEAMMB73_Zm00001d052375</name>
</gene>
<dbReference type="EMBL" id="CM000780">
    <property type="protein sequence ID" value="AQK57072.1"/>
    <property type="molecule type" value="Genomic_DNA"/>
</dbReference>
<name>A0A1D6QGQ1_MAIZE</name>
<dbReference type="GO" id="GO:0016301">
    <property type="term" value="F:kinase activity"/>
    <property type="evidence" value="ECO:0007669"/>
    <property type="project" value="UniProtKB-KW"/>
</dbReference>
<dbReference type="AlphaFoldDB" id="A0A1D6QGQ1"/>
<protein>
    <submittedName>
        <fullName evidence="1">Protein kinase APK1B chloroplast</fullName>
    </submittedName>
</protein>
<keyword evidence="1" id="KW-0808">Transferase</keyword>
<keyword evidence="1" id="KW-0418">Kinase</keyword>
<evidence type="ECO:0000313" key="1">
    <source>
        <dbReference type="EMBL" id="AQK57072.1"/>
    </source>
</evidence>